<dbReference type="InterPro" id="IPR036322">
    <property type="entry name" value="WD40_repeat_dom_sf"/>
</dbReference>
<evidence type="ECO:0000256" key="1">
    <source>
        <dbReference type="ARBA" id="ARBA00022574"/>
    </source>
</evidence>
<dbReference type="InterPro" id="IPR015943">
    <property type="entry name" value="WD40/YVTN_repeat-like_dom_sf"/>
</dbReference>
<feature type="transmembrane region" description="Helical" evidence="6">
    <location>
        <begin position="15"/>
        <end position="33"/>
    </location>
</feature>
<dbReference type="SUPFAM" id="SSF50978">
    <property type="entry name" value="WD40 repeat-like"/>
    <property type="match status" value="1"/>
</dbReference>
<dbReference type="InterPro" id="IPR001680">
    <property type="entry name" value="WD40_rpt"/>
</dbReference>
<keyword evidence="6" id="KW-0812">Transmembrane</keyword>
<dbReference type="PANTHER" id="PTHR16017:SF0">
    <property type="entry name" value="WD REPEAT-CONTAINING PROTEIN 70"/>
    <property type="match status" value="1"/>
</dbReference>
<evidence type="ECO:0000313" key="7">
    <source>
        <dbReference type="EMBL" id="MEQ2256519.1"/>
    </source>
</evidence>
<organism evidence="7 8">
    <name type="scientific">Ilyodon furcidens</name>
    <name type="common">goldbreast splitfin</name>
    <dbReference type="NCBI Taxonomy" id="33524"/>
    <lineage>
        <taxon>Eukaryota</taxon>
        <taxon>Metazoa</taxon>
        <taxon>Chordata</taxon>
        <taxon>Craniata</taxon>
        <taxon>Vertebrata</taxon>
        <taxon>Euteleostomi</taxon>
        <taxon>Actinopterygii</taxon>
        <taxon>Neopterygii</taxon>
        <taxon>Teleostei</taxon>
        <taxon>Neoteleostei</taxon>
        <taxon>Acanthomorphata</taxon>
        <taxon>Ovalentaria</taxon>
        <taxon>Atherinomorphae</taxon>
        <taxon>Cyprinodontiformes</taxon>
        <taxon>Goodeidae</taxon>
        <taxon>Ilyodon</taxon>
    </lineage>
</organism>
<dbReference type="Pfam" id="PF00400">
    <property type="entry name" value="WD40"/>
    <property type="match status" value="2"/>
</dbReference>
<evidence type="ECO:0000256" key="4">
    <source>
        <dbReference type="ARBA" id="ARBA00040943"/>
    </source>
</evidence>
<dbReference type="Gene3D" id="2.130.10.10">
    <property type="entry name" value="YVTN repeat-like/Quinoprotein amine dehydrogenase"/>
    <property type="match status" value="1"/>
</dbReference>
<gene>
    <name evidence="7" type="primary">WDR70_2</name>
    <name evidence="7" type="ORF">ILYODFUR_025049</name>
</gene>
<evidence type="ECO:0000256" key="3">
    <source>
        <dbReference type="ARBA" id="ARBA00038343"/>
    </source>
</evidence>
<accession>A0ABV0VGX9</accession>
<reference evidence="7 8" key="1">
    <citation type="submission" date="2021-06" db="EMBL/GenBank/DDBJ databases">
        <authorList>
            <person name="Palmer J.M."/>
        </authorList>
    </citation>
    <scope>NUCLEOTIDE SEQUENCE [LARGE SCALE GENOMIC DNA]</scope>
    <source>
        <strain evidence="8">if_2019</strain>
        <tissue evidence="7">Muscle</tissue>
    </source>
</reference>
<comment type="caution">
    <text evidence="7">The sequence shown here is derived from an EMBL/GenBank/DDBJ whole genome shotgun (WGS) entry which is preliminary data.</text>
</comment>
<dbReference type="InterPro" id="IPR051858">
    <property type="entry name" value="WD_repeat_GAD-1"/>
</dbReference>
<evidence type="ECO:0000256" key="6">
    <source>
        <dbReference type="SAM" id="Phobius"/>
    </source>
</evidence>
<keyword evidence="6" id="KW-1133">Transmembrane helix</keyword>
<feature type="repeat" description="WD" evidence="5">
    <location>
        <begin position="52"/>
        <end position="77"/>
    </location>
</feature>
<comment type="similarity">
    <text evidence="3">Belongs to the WD repeat GAD-1 family.</text>
</comment>
<keyword evidence="2" id="KW-0677">Repeat</keyword>
<name>A0ABV0VGX9_9TELE</name>
<protein>
    <recommendedName>
        <fullName evidence="4">WD repeat-containing protein 70</fullName>
    </recommendedName>
</protein>
<dbReference type="PANTHER" id="PTHR16017">
    <property type="entry name" value="GASTRULATION DEFECTIVE PROTEIN 1-RELATED"/>
    <property type="match status" value="1"/>
</dbReference>
<keyword evidence="8" id="KW-1185">Reference proteome</keyword>
<keyword evidence="1 5" id="KW-0853">WD repeat</keyword>
<evidence type="ECO:0000313" key="8">
    <source>
        <dbReference type="Proteomes" id="UP001482620"/>
    </source>
</evidence>
<evidence type="ECO:0000256" key="2">
    <source>
        <dbReference type="ARBA" id="ARBA00022737"/>
    </source>
</evidence>
<dbReference type="PROSITE" id="PS50082">
    <property type="entry name" value="WD_REPEATS_2"/>
    <property type="match status" value="1"/>
</dbReference>
<dbReference type="EMBL" id="JAHRIQ010107292">
    <property type="protein sequence ID" value="MEQ2256519.1"/>
    <property type="molecule type" value="Genomic_DNA"/>
</dbReference>
<sequence>MIDSLEFGCVQARNWFGSLTVIALLPWLFGHVVHTKFHCRQAHTPGSDTSCLCFSYDGITLASRGGDDTLKIWDIRNFRKPVNEANRLTNYFSMTDCCFSPDDRLVVTGTSVKKEEGNGKLVFFDRASFQKVYEIDVTNAVSSAAAVPRIRGFIF</sequence>
<dbReference type="Proteomes" id="UP001482620">
    <property type="component" value="Unassembled WGS sequence"/>
</dbReference>
<evidence type="ECO:0000256" key="5">
    <source>
        <dbReference type="PROSITE-ProRule" id="PRU00221"/>
    </source>
</evidence>
<keyword evidence="6" id="KW-0472">Membrane</keyword>
<proteinExistence type="inferred from homology"/>